<dbReference type="OrthoDB" id="9796131at2"/>
<dbReference type="EMBL" id="CP021983">
    <property type="protein sequence ID" value="ASC73032.1"/>
    <property type="molecule type" value="Genomic_DNA"/>
</dbReference>
<gene>
    <name evidence="1" type="ORF">XM38_039940</name>
</gene>
<dbReference type="RefSeq" id="WP_088430714.1">
    <property type="nucleotide sequence ID" value="NZ_CP021983.2"/>
</dbReference>
<name>A0A1Z3HRZ5_9CYAN</name>
<keyword evidence="2" id="KW-1185">Reference proteome</keyword>
<evidence type="ECO:0000313" key="1">
    <source>
        <dbReference type="EMBL" id="ASC73032.1"/>
    </source>
</evidence>
<dbReference type="AlphaFoldDB" id="A0A1Z3HRZ5"/>
<evidence type="ECO:0000313" key="2">
    <source>
        <dbReference type="Proteomes" id="UP000191901"/>
    </source>
</evidence>
<sequence length="130" mass="14290">MLLLAGGPEGPYGLTTSETSARQVETLIRSGAITTLLIQERLNPATGERAGRNPNKRQLLRLLPGDLGATAKLDPLRDIWYVEVHWRQQDALKFNYCFTVDCPDGQVEHVSLFHGNLLPGVPRSTPGDSI</sequence>
<dbReference type="Proteomes" id="UP000191901">
    <property type="component" value="Chromosome"/>
</dbReference>
<protein>
    <submittedName>
        <fullName evidence="1">Uncharacterized protein</fullName>
    </submittedName>
</protein>
<dbReference type="KEGG" id="hhg:XM38_039940"/>
<proteinExistence type="predicted"/>
<accession>A0A1Z3HRZ5</accession>
<organism evidence="1 2">
    <name type="scientific">Halomicronema hongdechloris C2206</name>
    <dbReference type="NCBI Taxonomy" id="1641165"/>
    <lineage>
        <taxon>Bacteria</taxon>
        <taxon>Bacillati</taxon>
        <taxon>Cyanobacteriota</taxon>
        <taxon>Cyanophyceae</taxon>
        <taxon>Nodosilineales</taxon>
        <taxon>Nodosilineaceae</taxon>
        <taxon>Halomicronema</taxon>
    </lineage>
</organism>
<reference evidence="1 2" key="1">
    <citation type="journal article" date="2016" name="Biochim. Biophys. Acta">
        <title>Characterization of red-shifted phycobilisomes isolated from the chlorophyll f-containing cyanobacterium Halomicronema hongdechloris.</title>
        <authorList>
            <person name="Li Y."/>
            <person name="Lin Y."/>
            <person name="Garvey C.J."/>
            <person name="Birch D."/>
            <person name="Corkery R.W."/>
            <person name="Loughlin P.C."/>
            <person name="Scheer H."/>
            <person name="Willows R.D."/>
            <person name="Chen M."/>
        </authorList>
    </citation>
    <scope>NUCLEOTIDE SEQUENCE [LARGE SCALE GENOMIC DNA]</scope>
    <source>
        <strain evidence="1 2">C2206</strain>
    </source>
</reference>